<dbReference type="PANTHER" id="PTHR12991:SF10">
    <property type="entry name" value="GATOR COMPLEX PROTEIN NPRL2"/>
    <property type="match status" value="1"/>
</dbReference>
<protein>
    <submittedName>
        <fullName evidence="2">Uncharacterized protein</fullName>
    </submittedName>
</protein>
<dbReference type="Proteomes" id="UP001233999">
    <property type="component" value="Unassembled WGS sequence"/>
</dbReference>
<proteinExistence type="inferred from homology"/>
<organism evidence="2 3">
    <name type="scientific">Diploptera punctata</name>
    <name type="common">Pacific beetle cockroach</name>
    <dbReference type="NCBI Taxonomy" id="6984"/>
    <lineage>
        <taxon>Eukaryota</taxon>
        <taxon>Metazoa</taxon>
        <taxon>Ecdysozoa</taxon>
        <taxon>Arthropoda</taxon>
        <taxon>Hexapoda</taxon>
        <taxon>Insecta</taxon>
        <taxon>Pterygota</taxon>
        <taxon>Neoptera</taxon>
        <taxon>Polyneoptera</taxon>
        <taxon>Dictyoptera</taxon>
        <taxon>Blattodea</taxon>
        <taxon>Blaberoidea</taxon>
        <taxon>Blaberidae</taxon>
        <taxon>Diplopterinae</taxon>
        <taxon>Diploptera</taxon>
    </lineage>
</organism>
<dbReference type="GO" id="GO:1904262">
    <property type="term" value="P:negative regulation of TORC1 signaling"/>
    <property type="evidence" value="ECO:0007669"/>
    <property type="project" value="TreeGrafter"/>
</dbReference>
<comment type="caution">
    <text evidence="2">The sequence shown here is derived from an EMBL/GenBank/DDBJ whole genome shotgun (WGS) entry which is preliminary data.</text>
</comment>
<dbReference type="InterPro" id="IPR009348">
    <property type="entry name" value="NPR2-like"/>
</dbReference>
<gene>
    <name evidence="2" type="ORF">L9F63_020154</name>
</gene>
<dbReference type="PANTHER" id="PTHR12991">
    <property type="entry name" value="NITROGEN PERMEASE REGULATOR 2/TUMOR SUPPRESSOR CANDIDATE 4"/>
    <property type="match status" value="1"/>
</dbReference>
<accession>A0AAD8EDN6</accession>
<keyword evidence="3" id="KW-1185">Reference proteome</keyword>
<reference evidence="2" key="1">
    <citation type="journal article" date="2023" name="IScience">
        <title>Live-bearing cockroach genome reveals convergent evolutionary mechanisms linked to viviparity in insects and beyond.</title>
        <authorList>
            <person name="Fouks B."/>
            <person name="Harrison M.C."/>
            <person name="Mikhailova A.A."/>
            <person name="Marchal E."/>
            <person name="English S."/>
            <person name="Carruthers M."/>
            <person name="Jennings E.C."/>
            <person name="Chiamaka E.L."/>
            <person name="Frigard R.A."/>
            <person name="Pippel M."/>
            <person name="Attardo G.M."/>
            <person name="Benoit J.B."/>
            <person name="Bornberg-Bauer E."/>
            <person name="Tobe S.S."/>
        </authorList>
    </citation>
    <scope>NUCLEOTIDE SEQUENCE</scope>
    <source>
        <strain evidence="2">Stay&amp;Tobe</strain>
    </source>
</reference>
<dbReference type="EMBL" id="JASPKZ010007187">
    <property type="protein sequence ID" value="KAJ9586196.1"/>
    <property type="molecule type" value="Genomic_DNA"/>
</dbReference>
<evidence type="ECO:0000313" key="2">
    <source>
        <dbReference type="EMBL" id="KAJ9586196.1"/>
    </source>
</evidence>
<comment type="similarity">
    <text evidence="1">Belongs to the NPR2 family.</text>
</comment>
<dbReference type="GO" id="GO:0034198">
    <property type="term" value="P:cellular response to amino acid starvation"/>
    <property type="evidence" value="ECO:0007669"/>
    <property type="project" value="TreeGrafter"/>
</dbReference>
<name>A0AAD8EDN6_DIPPU</name>
<dbReference type="GO" id="GO:0010508">
    <property type="term" value="P:positive regulation of autophagy"/>
    <property type="evidence" value="ECO:0007669"/>
    <property type="project" value="TreeGrafter"/>
</dbReference>
<evidence type="ECO:0000313" key="3">
    <source>
        <dbReference type="Proteomes" id="UP001233999"/>
    </source>
</evidence>
<dbReference type="GO" id="GO:0005096">
    <property type="term" value="F:GTPase activator activity"/>
    <property type="evidence" value="ECO:0007669"/>
    <property type="project" value="TreeGrafter"/>
</dbReference>
<evidence type="ECO:0000256" key="1">
    <source>
        <dbReference type="ARBA" id="ARBA00008433"/>
    </source>
</evidence>
<dbReference type="GO" id="GO:1990130">
    <property type="term" value="C:GATOR1 complex"/>
    <property type="evidence" value="ECO:0007669"/>
    <property type="project" value="TreeGrafter"/>
</dbReference>
<reference evidence="2" key="2">
    <citation type="submission" date="2023-05" db="EMBL/GenBank/DDBJ databases">
        <authorList>
            <person name="Fouks B."/>
        </authorList>
    </citation>
    <scope>NUCLEOTIDE SEQUENCE</scope>
    <source>
        <strain evidence="2">Stay&amp;Tobe</strain>
        <tissue evidence="2">Testes</tissue>
    </source>
</reference>
<sequence>MLAGYAPKNLTRNIFCRYYGVVALIPIFQYSNVYAATPKLRSLAEDKELQQKCIKYVSKSVRQPPNLRDIFRMYSSMTYGTTMRDLCIRLNPHPLRIDERKLVQFGVLEGLIRRIYKYPVYLTSGQAKGSVKDPMYRSFTGLHSLDEICCTYGISNQQLEEQVEKDPSVILIWK</sequence>
<dbReference type="GO" id="GO:0005774">
    <property type="term" value="C:vacuolar membrane"/>
    <property type="evidence" value="ECO:0007669"/>
    <property type="project" value="TreeGrafter"/>
</dbReference>
<dbReference type="AlphaFoldDB" id="A0AAD8EDN6"/>
<dbReference type="Pfam" id="PF06218">
    <property type="entry name" value="NPR2"/>
    <property type="match status" value="2"/>
</dbReference>